<sequence>MDNHFLTHLQHEKDLSTTAVQTLQRDLTNFGDRQSEIIPLLKRFSQLPGNDVQYSVHHTPTKPSPLAGKHIAFLGSSVTAGFGGLGESFVDYLAKQDSIIPFKETLSGTTLVDRGVFTPHDSYVSRLQNIPANAPLDAFVLQLSTNDAKGTAGPLGTISISHHYDPYTITGAIETILATVRQRWDVPILVYTNPRYHNELYRQMVERLLTLQDKWSFATVDLYHSPSFDLTADQFALYMADFIHPTRAGYQQKWLPVFEKALETACC</sequence>
<dbReference type="Proteomes" id="UP000051445">
    <property type="component" value="Unassembled WGS sequence"/>
</dbReference>
<gene>
    <name evidence="2" type="ORF">FD27_GL001284</name>
</gene>
<organism evidence="2 3">
    <name type="scientific">Limosilactobacillus frumenti DSM 13145</name>
    <dbReference type="NCBI Taxonomy" id="1423746"/>
    <lineage>
        <taxon>Bacteria</taxon>
        <taxon>Bacillati</taxon>
        <taxon>Bacillota</taxon>
        <taxon>Bacilli</taxon>
        <taxon>Lactobacillales</taxon>
        <taxon>Lactobacillaceae</taxon>
        <taxon>Limosilactobacillus</taxon>
    </lineage>
</organism>
<dbReference type="AlphaFoldDB" id="A0A0R1PBA7"/>
<dbReference type="PATRIC" id="fig|1423746.3.peg.1309"/>
<feature type="domain" description="SGNH hydrolase-type esterase" evidence="1">
    <location>
        <begin position="73"/>
        <end position="251"/>
    </location>
</feature>
<protein>
    <submittedName>
        <fullName evidence="2">Acyl-coa thioesterase</fullName>
    </submittedName>
</protein>
<dbReference type="SUPFAM" id="SSF52266">
    <property type="entry name" value="SGNH hydrolase"/>
    <property type="match status" value="1"/>
</dbReference>
<proteinExistence type="predicted"/>
<evidence type="ECO:0000313" key="2">
    <source>
        <dbReference type="EMBL" id="KRL26147.1"/>
    </source>
</evidence>
<keyword evidence="3" id="KW-1185">Reference proteome</keyword>
<dbReference type="RefSeq" id="WP_057752174.1">
    <property type="nucleotide sequence ID" value="NZ_AZER01000024.1"/>
</dbReference>
<name>A0A0R1PBA7_9LACO</name>
<dbReference type="OrthoDB" id="2394030at2"/>
<dbReference type="InterPro" id="IPR013830">
    <property type="entry name" value="SGNH_hydro"/>
</dbReference>
<comment type="caution">
    <text evidence="2">The sequence shown here is derived from an EMBL/GenBank/DDBJ whole genome shotgun (WGS) entry which is preliminary data.</text>
</comment>
<reference evidence="2 3" key="1">
    <citation type="journal article" date="2015" name="Genome Announc.">
        <title>Expanding the biotechnology potential of lactobacilli through comparative genomics of 213 strains and associated genera.</title>
        <authorList>
            <person name="Sun Z."/>
            <person name="Harris H.M."/>
            <person name="McCann A."/>
            <person name="Guo C."/>
            <person name="Argimon S."/>
            <person name="Zhang W."/>
            <person name="Yang X."/>
            <person name="Jeffery I.B."/>
            <person name="Cooney J.C."/>
            <person name="Kagawa T.F."/>
            <person name="Liu W."/>
            <person name="Song Y."/>
            <person name="Salvetti E."/>
            <person name="Wrobel A."/>
            <person name="Rasinkangas P."/>
            <person name="Parkhill J."/>
            <person name="Rea M.C."/>
            <person name="O'Sullivan O."/>
            <person name="Ritari J."/>
            <person name="Douillard F.P."/>
            <person name="Paul Ross R."/>
            <person name="Yang R."/>
            <person name="Briner A.E."/>
            <person name="Felis G.E."/>
            <person name="de Vos W.M."/>
            <person name="Barrangou R."/>
            <person name="Klaenhammer T.R."/>
            <person name="Caufield P.W."/>
            <person name="Cui Y."/>
            <person name="Zhang H."/>
            <person name="O'Toole P.W."/>
        </authorList>
    </citation>
    <scope>NUCLEOTIDE SEQUENCE [LARGE SCALE GENOMIC DNA]</scope>
    <source>
        <strain evidence="2 3">DSM 13145</strain>
    </source>
</reference>
<evidence type="ECO:0000313" key="3">
    <source>
        <dbReference type="Proteomes" id="UP000051445"/>
    </source>
</evidence>
<dbReference type="EMBL" id="AZER01000024">
    <property type="protein sequence ID" value="KRL26147.1"/>
    <property type="molecule type" value="Genomic_DNA"/>
</dbReference>
<accession>A0A0R1PBA7</accession>
<dbReference type="Gene3D" id="3.40.50.1110">
    <property type="entry name" value="SGNH hydrolase"/>
    <property type="match status" value="1"/>
</dbReference>
<evidence type="ECO:0000259" key="1">
    <source>
        <dbReference type="Pfam" id="PF13472"/>
    </source>
</evidence>
<dbReference type="Pfam" id="PF13472">
    <property type="entry name" value="Lipase_GDSL_2"/>
    <property type="match status" value="1"/>
</dbReference>
<dbReference type="CDD" id="cd00229">
    <property type="entry name" value="SGNH_hydrolase"/>
    <property type="match status" value="1"/>
</dbReference>
<dbReference type="STRING" id="1423746.FD27_GL001284"/>
<dbReference type="InterPro" id="IPR036514">
    <property type="entry name" value="SGNH_hydro_sf"/>
</dbReference>